<dbReference type="InterPro" id="IPR045063">
    <property type="entry name" value="Dynamin_N"/>
</dbReference>
<name>A0A0G2H5W9_9PEZI</name>
<protein>
    <submittedName>
        <fullName evidence="5">Putative tat pathway signal sequence</fullName>
    </submittedName>
</protein>
<keyword evidence="6" id="KW-1185">Reference proteome</keyword>
<feature type="compositionally biased region" description="Acidic residues" evidence="2">
    <location>
        <begin position="444"/>
        <end position="457"/>
    </location>
</feature>
<dbReference type="Pfam" id="PF00350">
    <property type="entry name" value="Dynamin_N"/>
    <property type="match status" value="1"/>
</dbReference>
<reference evidence="5 6" key="2">
    <citation type="submission" date="2015-05" db="EMBL/GenBank/DDBJ databases">
        <authorList>
            <person name="Morales-Cruz A."/>
            <person name="Amrine K.C."/>
            <person name="Cantu D."/>
        </authorList>
    </citation>
    <scope>NUCLEOTIDE SEQUENCE [LARGE SCALE GENOMIC DNA]</scope>
    <source>
        <strain evidence="5">DA912</strain>
    </source>
</reference>
<evidence type="ECO:0000259" key="4">
    <source>
        <dbReference type="Pfam" id="PF24564"/>
    </source>
</evidence>
<feature type="compositionally biased region" description="Basic residues" evidence="2">
    <location>
        <begin position="422"/>
        <end position="431"/>
    </location>
</feature>
<organism evidence="5 6">
    <name type="scientific">Diaporthe ampelina</name>
    <dbReference type="NCBI Taxonomy" id="1214573"/>
    <lineage>
        <taxon>Eukaryota</taxon>
        <taxon>Fungi</taxon>
        <taxon>Dikarya</taxon>
        <taxon>Ascomycota</taxon>
        <taxon>Pezizomycotina</taxon>
        <taxon>Sordariomycetes</taxon>
        <taxon>Sordariomycetidae</taxon>
        <taxon>Diaporthales</taxon>
        <taxon>Diaporthaceae</taxon>
        <taxon>Diaporthe</taxon>
    </lineage>
</organism>
<dbReference type="SUPFAM" id="SSF52540">
    <property type="entry name" value="P-loop containing nucleoside triphosphate hydrolases"/>
    <property type="match status" value="2"/>
</dbReference>
<gene>
    <name evidence="5" type="ORF">UCDDA912_g09466</name>
</gene>
<dbReference type="Gene3D" id="3.40.50.300">
    <property type="entry name" value="P-loop containing nucleotide triphosphate hydrolases"/>
    <property type="match status" value="1"/>
</dbReference>
<evidence type="ECO:0000256" key="1">
    <source>
        <dbReference type="SAM" id="Coils"/>
    </source>
</evidence>
<dbReference type="PANTHER" id="PTHR36681">
    <property type="entry name" value="NUCLEAR GTPASE, GERMINAL CENTER-ASSOCIATED, TANDEM DUPLICATE 3"/>
    <property type="match status" value="1"/>
</dbReference>
<feature type="domain" description="Dynamin N-terminal" evidence="3">
    <location>
        <begin position="81"/>
        <end position="313"/>
    </location>
</feature>
<dbReference type="STRING" id="1214573.A0A0G2H5W9"/>
<dbReference type="Proteomes" id="UP000034680">
    <property type="component" value="Unassembled WGS sequence"/>
</dbReference>
<accession>A0A0G2H5W9</accession>
<dbReference type="InterPro" id="IPR027417">
    <property type="entry name" value="P-loop_NTPase"/>
</dbReference>
<dbReference type="PANTHER" id="PTHR36681:SF3">
    <property type="entry name" value="NUCLEAR GTPASE, GERMINAL CENTER-ASSOCIATED, TANDEM DUPLICATE 3"/>
    <property type="match status" value="1"/>
</dbReference>
<dbReference type="AlphaFoldDB" id="A0A0G2H5W9"/>
<evidence type="ECO:0000313" key="5">
    <source>
        <dbReference type="EMBL" id="KKY30608.1"/>
    </source>
</evidence>
<evidence type="ECO:0000313" key="6">
    <source>
        <dbReference type="Proteomes" id="UP000034680"/>
    </source>
</evidence>
<feature type="region of interest" description="Disordered" evidence="2">
    <location>
        <begin position="416"/>
        <end position="476"/>
    </location>
</feature>
<dbReference type="OrthoDB" id="3598281at2759"/>
<dbReference type="InterPro" id="IPR056024">
    <property type="entry name" value="DUF7605"/>
</dbReference>
<keyword evidence="1" id="KW-0175">Coiled coil</keyword>
<sequence length="1010" mass="111690">MAAAPVKNEPEASFSGFTSHIEQLSSSASVLELEAGVQAGLRLLQDLKAPLNAAQGNPQAAQWLQYIQQIEEKAKPARVVVGVVGVTGAGKSSIINAVLDEERLVPTSGIRACTASATEISYNHSDDPDQLYRAEVEFISAEEWSRELKTLLEDLLESTGNVSRECNNPDTEAGLAYSKIKAVYPHMTKENIAIRAGDASAMAQEPLVLAVLGSTKKLRATSSPDLFDSLQQYIDSKEKTSTEMEYWPLIKVVRIYCKAPALSTGIVLVDLPGVQDSNAARAAVAENYIKVCNGLWITADIQRAMNSKAAKQLLGDSFKRQLQYDGAFSAVTFICTKADDILTTEVQKSLNIEDEVEDYWEQIDLLGQKRDQLNAQIEDLKTQESDCKKQLDDLAKRLHRWDDLLYKLSKGGPVYRPSEISKKRKRKSSRDRRHEARASANELSDSDDTDTSDDSSDREDARTPQVQRTPLTRDDIKNELASLKAQKKEARKSKNSVTKGLAQAESDLAQVDAEDAVMHSEMRSLCIRGRSKYLKDSIKQDFALGIKELDQDLAIEKDEANFDPDVEIRDYEEVERSLPVFCVSARAYQKLAGRLEKDSVQIDGFTSLDDTEIPQLQEHARRMTEDGRISTSQLFLNDLNRLLNSMRLWAAASTRTAVSKKNQEVDEKVLGACLARLDSTFREAVKKCHSSIERDLQGRLYRKFDHLIPVASGSAVNTAMGWGGPRSSGGMFWASYKAACRRDGSWLGKDFNAELFEPINKQLAGNWERTFQKRIPSALAKFIGECKKTLDAFHRDVATNVPGAAANPAGLTILNQQKRAHHTMLDATPNIIGERITEDQREANRGFTPVIQNAMQPAYDACARERGIGTYSRMKSTMESHVVTARNTMFRTSCDTVKGELTAMSTGVEQWMSIFTHDLFTKLQRDYHTTLVGGPAEITAAALLAERLLQSQVRSILDGADGRFAGFGFPLATGGVPAATSVASGREDDDLITRQLEDASESDATKPELC</sequence>
<evidence type="ECO:0000259" key="3">
    <source>
        <dbReference type="Pfam" id="PF00350"/>
    </source>
</evidence>
<dbReference type="Pfam" id="PF24564">
    <property type="entry name" value="DUF7605"/>
    <property type="match status" value="1"/>
</dbReference>
<dbReference type="EMBL" id="LCUC01000464">
    <property type="protein sequence ID" value="KKY30608.1"/>
    <property type="molecule type" value="Genomic_DNA"/>
</dbReference>
<proteinExistence type="predicted"/>
<evidence type="ECO:0000256" key="2">
    <source>
        <dbReference type="SAM" id="MobiDB-lite"/>
    </source>
</evidence>
<comment type="caution">
    <text evidence="5">The sequence shown here is derived from an EMBL/GenBank/DDBJ whole genome shotgun (WGS) entry which is preliminary data.</text>
</comment>
<reference evidence="5 6" key="1">
    <citation type="submission" date="2015-05" db="EMBL/GenBank/DDBJ databases">
        <title>Distinctive expansion of gene families associated with plant cell wall degradation and secondary metabolism in the genomes of grapevine trunk pathogens.</title>
        <authorList>
            <person name="Lawrence D.P."/>
            <person name="Travadon R."/>
            <person name="Rolshausen P.E."/>
            <person name="Baumgartner K."/>
        </authorList>
    </citation>
    <scope>NUCLEOTIDE SEQUENCE [LARGE SCALE GENOMIC DNA]</scope>
    <source>
        <strain evidence="5">DA912</strain>
    </source>
</reference>
<feature type="coiled-coil region" evidence="1">
    <location>
        <begin position="363"/>
        <end position="397"/>
    </location>
</feature>
<feature type="domain" description="DUF7605" evidence="4">
    <location>
        <begin position="730"/>
        <end position="883"/>
    </location>
</feature>